<dbReference type="GeneID" id="109013513"/>
<keyword evidence="3" id="KW-1185">Reference proteome</keyword>
<gene>
    <name evidence="4" type="primary">LOC109013513</name>
</gene>
<evidence type="ECO:0000313" key="3">
    <source>
        <dbReference type="Proteomes" id="UP000235220"/>
    </source>
</evidence>
<dbReference type="PROSITE" id="PS51354">
    <property type="entry name" value="GLUTAREDOXIN_2"/>
    <property type="match status" value="1"/>
</dbReference>
<reference evidence="4" key="1">
    <citation type="submission" date="2025-08" db="UniProtKB">
        <authorList>
            <consortium name="RefSeq"/>
        </authorList>
    </citation>
    <scope>IDENTIFICATION</scope>
    <source>
        <tissue evidence="4">Leaves</tissue>
    </source>
</reference>
<feature type="chain" id="PRO_5028010991" evidence="1">
    <location>
        <begin position="22"/>
        <end position="325"/>
    </location>
</feature>
<evidence type="ECO:0000256" key="1">
    <source>
        <dbReference type="SAM" id="SignalP"/>
    </source>
</evidence>
<proteinExistence type="predicted"/>
<dbReference type="PANTHER" id="PTHR45669">
    <property type="entry name" value="GLUTAREDOXIN DOMAIN-CONTAINING CYSTEINE-RICH PROTEIN CG12206-RELATED"/>
    <property type="match status" value="1"/>
</dbReference>
<dbReference type="Pfam" id="PF00462">
    <property type="entry name" value="Glutaredoxin"/>
    <property type="match status" value="1"/>
</dbReference>
<dbReference type="RefSeq" id="XP_018851173.2">
    <property type="nucleotide sequence ID" value="XM_018995628.2"/>
</dbReference>
<feature type="signal peptide" evidence="1">
    <location>
        <begin position="1"/>
        <end position="21"/>
    </location>
</feature>
<dbReference type="SUPFAM" id="SSF52833">
    <property type="entry name" value="Thioredoxin-like"/>
    <property type="match status" value="1"/>
</dbReference>
<name>A0A2I4H4V7_JUGRE</name>
<accession>A0A2I4H4V7</accession>
<dbReference type="Gene3D" id="3.40.30.10">
    <property type="entry name" value="Glutaredoxin"/>
    <property type="match status" value="1"/>
</dbReference>
<dbReference type="KEGG" id="jre:109013513"/>
<organism evidence="3 4">
    <name type="scientific">Juglans regia</name>
    <name type="common">English walnut</name>
    <dbReference type="NCBI Taxonomy" id="51240"/>
    <lineage>
        <taxon>Eukaryota</taxon>
        <taxon>Viridiplantae</taxon>
        <taxon>Streptophyta</taxon>
        <taxon>Embryophyta</taxon>
        <taxon>Tracheophyta</taxon>
        <taxon>Spermatophyta</taxon>
        <taxon>Magnoliopsida</taxon>
        <taxon>eudicotyledons</taxon>
        <taxon>Gunneridae</taxon>
        <taxon>Pentapetalae</taxon>
        <taxon>rosids</taxon>
        <taxon>fabids</taxon>
        <taxon>Fagales</taxon>
        <taxon>Juglandaceae</taxon>
        <taxon>Juglans</taxon>
    </lineage>
</organism>
<dbReference type="Proteomes" id="UP000235220">
    <property type="component" value="Chromosome 4"/>
</dbReference>
<dbReference type="InterPro" id="IPR002109">
    <property type="entry name" value="Glutaredoxin"/>
</dbReference>
<dbReference type="Pfam" id="PF23733">
    <property type="entry name" value="GRXCR1-2_C"/>
    <property type="match status" value="1"/>
</dbReference>
<sequence length="325" mass="36483">MSSSSCPLISSLVILTQTLHALYSEFWTRVEAMKGTRGKFFRKLKFIPSFSTLKQDLALQLDPSEKVSSQNCQIPPVYKERDGKSNNLSELLVGSTGVSELDNHPQDEEMELEFCVSDKDCFTSSIKTKDKVPAKETPEIPILSRSIMEQGGTHEAKDSKEYPYLLDFEEKCPPGGSDSIVFYTTSLRGIRKTFEDCSTIRFLLESFKVLFYERDVSMHLEYREELWNIMGSRVIPPRIFIKGRYIGGADEVVSLHEQGKLRKLLEGIPLDPSSSSCSGCANVRFVVCLNCNGSRKIIADGESDDSYTRCPECNENGLVKCPTCS</sequence>
<dbReference type="InterPro" id="IPR036249">
    <property type="entry name" value="Thioredoxin-like_sf"/>
</dbReference>
<dbReference type="CDD" id="cd03031">
    <property type="entry name" value="GRX_GRX_like"/>
    <property type="match status" value="1"/>
</dbReference>
<dbReference type="FunCoup" id="A0A2I4H4V7">
    <property type="interactions" value="28"/>
</dbReference>
<dbReference type="InParanoid" id="A0A2I4H4V7"/>
<feature type="domain" description="Glutaredoxin" evidence="2">
    <location>
        <begin position="180"/>
        <end position="246"/>
    </location>
</feature>
<keyword evidence="1" id="KW-0732">Signal</keyword>
<protein>
    <submittedName>
        <fullName evidence="4">Uncharacterized protein LOC109013513</fullName>
    </submittedName>
</protein>
<dbReference type="OrthoDB" id="423313at2759"/>
<dbReference type="PANTHER" id="PTHR45669:SF14">
    <property type="entry name" value="EMB|CAB81925.1-RELATED"/>
    <property type="match status" value="1"/>
</dbReference>
<dbReference type="AlphaFoldDB" id="A0A2I4H4V7"/>
<evidence type="ECO:0000313" key="4">
    <source>
        <dbReference type="RefSeq" id="XP_018851173.2"/>
    </source>
</evidence>
<dbReference type="STRING" id="51240.A0A2I4H4V7"/>
<evidence type="ECO:0000259" key="2">
    <source>
        <dbReference type="Pfam" id="PF00462"/>
    </source>
</evidence>